<dbReference type="GO" id="GO:0005829">
    <property type="term" value="C:cytosol"/>
    <property type="evidence" value="ECO:0007669"/>
    <property type="project" value="UniProtKB-SubCell"/>
</dbReference>
<dbReference type="FunFam" id="2.30.29.30:FF:000125">
    <property type="entry name" value="Putative rab gtpase-activating protein 1"/>
    <property type="match status" value="1"/>
</dbReference>
<keyword evidence="6 14" id="KW-0175">Coiled coil</keyword>
<dbReference type="InterPro" id="IPR022164">
    <property type="entry name" value="Kinesin-like"/>
</dbReference>
<dbReference type="Pfam" id="PF12473">
    <property type="entry name" value="DUF3694"/>
    <property type="match status" value="1"/>
</dbReference>
<protein>
    <recommendedName>
        <fullName evidence="11">Rab GTPase-activating protein 1</fullName>
    </recommendedName>
    <alternativeName>
        <fullName evidence="13">GAP and centrosome-associated protein</fullName>
    </alternativeName>
    <alternativeName>
        <fullName evidence="12">Rab6 GTPase-activating protein GAPCenA</fullName>
    </alternativeName>
</protein>
<evidence type="ECO:0000256" key="14">
    <source>
        <dbReference type="SAM" id="Coils"/>
    </source>
</evidence>
<comment type="subcellular location">
    <subcellularLocation>
        <location evidence="1">Cytoplasm</location>
        <location evidence="1">Cytoskeleton</location>
        <location evidence="1">Microtubule organizing center</location>
        <location evidence="1">Centrosome</location>
    </subcellularLocation>
    <subcellularLocation>
        <location evidence="2">Cytoplasm</location>
        <location evidence="2">Cytosol</location>
    </subcellularLocation>
</comment>
<dbReference type="FunFam" id="1.10.472.80:FF:000007">
    <property type="entry name" value="Rab GTPase-activating protein 1 isoform X1"/>
    <property type="match status" value="1"/>
</dbReference>
<dbReference type="PANTHER" id="PTHR47219:SF6">
    <property type="entry name" value="RAB GTPASE-ACTIVATING PROTEIN 1"/>
    <property type="match status" value="1"/>
</dbReference>
<dbReference type="Ensembl" id="ENSPTRT00000039472.7">
    <property type="protein sequence ID" value="ENSPTRP00000036468.7"/>
    <property type="gene ID" value="ENSPTRG00000021342.7"/>
</dbReference>
<reference evidence="18 19" key="1">
    <citation type="journal article" date="2005" name="Nature">
        <title>Initial sequence of the chimpanzee genome and comparison with the human genome.</title>
        <authorList>
            <consortium name="Chimpanzee sequencing and analysis consortium"/>
        </authorList>
    </citation>
    <scope>NUCLEOTIDE SEQUENCE [LARGE SCALE GENOMIC DNA]</scope>
</reference>
<evidence type="ECO:0000313" key="18">
    <source>
        <dbReference type="Ensembl" id="ENSPTRP00000036468.7"/>
    </source>
</evidence>
<dbReference type="Proteomes" id="UP000002277">
    <property type="component" value="Chromosome 9"/>
</dbReference>
<feature type="coiled-coil region" evidence="14">
    <location>
        <begin position="1005"/>
        <end position="1057"/>
    </location>
</feature>
<evidence type="ECO:0000256" key="9">
    <source>
        <dbReference type="ARBA" id="ARBA00056651"/>
    </source>
</evidence>
<comment type="subunit">
    <text evidence="10">Interacts with RAB6A and tubulin gamma.</text>
</comment>
<dbReference type="InterPro" id="IPR050302">
    <property type="entry name" value="Rab_GAP_TBC_domain"/>
</dbReference>
<dbReference type="Gene3D" id="1.10.10.750">
    <property type="entry name" value="Ypt/Rab-GAP domain of gyp1p, domain 1"/>
    <property type="match status" value="1"/>
</dbReference>
<evidence type="ECO:0000256" key="7">
    <source>
        <dbReference type="ARBA" id="ARBA00023212"/>
    </source>
</evidence>
<dbReference type="InterPro" id="IPR000195">
    <property type="entry name" value="Rab-GAP-TBC_dom"/>
</dbReference>
<evidence type="ECO:0000256" key="10">
    <source>
        <dbReference type="ARBA" id="ARBA00063354"/>
    </source>
</evidence>
<evidence type="ECO:0000313" key="19">
    <source>
        <dbReference type="Proteomes" id="UP000002277"/>
    </source>
</evidence>
<evidence type="ECO:0000313" key="20">
    <source>
        <dbReference type="VGNC" id="VGNC:13950"/>
    </source>
</evidence>
<feature type="domain" description="Rab-GAP TBC" evidence="17">
    <location>
        <begin position="583"/>
        <end position="769"/>
    </location>
</feature>
<dbReference type="CDD" id="cd01211">
    <property type="entry name" value="PTB_Rab6GAP"/>
    <property type="match status" value="1"/>
</dbReference>
<keyword evidence="5" id="KW-0597">Phosphoprotein</keyword>
<dbReference type="Gene3D" id="2.30.29.30">
    <property type="entry name" value="Pleckstrin-homology domain (PH domain)/Phosphotyrosine-binding domain (PTB)"/>
    <property type="match status" value="1"/>
</dbReference>
<dbReference type="PROSITE" id="PS50086">
    <property type="entry name" value="TBC_RABGAP"/>
    <property type="match status" value="1"/>
</dbReference>
<evidence type="ECO:0000259" key="17">
    <source>
        <dbReference type="PROSITE" id="PS50086"/>
    </source>
</evidence>
<evidence type="ECO:0000256" key="2">
    <source>
        <dbReference type="ARBA" id="ARBA00004514"/>
    </source>
</evidence>
<dbReference type="GO" id="GO:0031267">
    <property type="term" value="F:small GTPase binding"/>
    <property type="evidence" value="ECO:0007669"/>
    <property type="project" value="Ensembl"/>
</dbReference>
<evidence type="ECO:0000256" key="1">
    <source>
        <dbReference type="ARBA" id="ARBA00004300"/>
    </source>
</evidence>
<dbReference type="HOGENOM" id="CLU_007394_0_0_1"/>
<dbReference type="Pfam" id="PF00640">
    <property type="entry name" value="PID"/>
    <property type="match status" value="1"/>
</dbReference>
<dbReference type="Gene3D" id="1.10.8.270">
    <property type="entry name" value="putative rabgap domain of human tbc1 domain family member 14 like domains"/>
    <property type="match status" value="1"/>
</dbReference>
<feature type="compositionally biased region" description="Acidic residues" evidence="15">
    <location>
        <begin position="527"/>
        <end position="537"/>
    </location>
</feature>
<feature type="compositionally biased region" description="Low complexity" evidence="15">
    <location>
        <begin position="7"/>
        <end position="22"/>
    </location>
</feature>
<evidence type="ECO:0000256" key="3">
    <source>
        <dbReference type="ARBA" id="ARBA00022468"/>
    </source>
</evidence>
<evidence type="ECO:0000256" key="11">
    <source>
        <dbReference type="ARBA" id="ARBA00072920"/>
    </source>
</evidence>
<reference evidence="18" key="3">
    <citation type="submission" date="2025-09" db="UniProtKB">
        <authorList>
            <consortium name="Ensembl"/>
        </authorList>
    </citation>
    <scope>IDENTIFICATION</scope>
</reference>
<dbReference type="GeneTree" id="ENSGT00940000157216"/>
<dbReference type="FunFam" id="1.10.8.270:FF:000001">
    <property type="entry name" value="TBC1 domain family member 1"/>
    <property type="match status" value="1"/>
</dbReference>
<dbReference type="FunCoup" id="H2QXV0">
    <property type="interactions" value="3754"/>
</dbReference>
<dbReference type="SMART" id="SM00164">
    <property type="entry name" value="TBC"/>
    <property type="match status" value="1"/>
</dbReference>
<dbReference type="SUPFAM" id="SSF47923">
    <property type="entry name" value="Ypt/Rab-GAP domain of gyp1p"/>
    <property type="match status" value="2"/>
</dbReference>
<dbReference type="InterPro" id="IPR006020">
    <property type="entry name" value="PTB/PI_dom"/>
</dbReference>
<dbReference type="Pfam" id="PF00566">
    <property type="entry name" value="RabGAP-TBC"/>
    <property type="match status" value="1"/>
</dbReference>
<keyword evidence="19" id="KW-1185">Reference proteome</keyword>
<dbReference type="EMBL" id="AACZ04069075">
    <property type="status" value="NOT_ANNOTATED_CDS"/>
    <property type="molecule type" value="Genomic_DNA"/>
</dbReference>
<name>H2QXV0_PANTR</name>
<dbReference type="SMART" id="SM00462">
    <property type="entry name" value="PTB"/>
    <property type="match status" value="1"/>
</dbReference>
<dbReference type="Gene3D" id="1.10.472.80">
    <property type="entry name" value="Ypt/Rab-GAP domain of gyp1p, domain 3"/>
    <property type="match status" value="1"/>
</dbReference>
<organism evidence="18 19">
    <name type="scientific">Pan troglodytes</name>
    <name type="common">Chimpanzee</name>
    <dbReference type="NCBI Taxonomy" id="9598"/>
    <lineage>
        <taxon>Eukaryota</taxon>
        <taxon>Metazoa</taxon>
        <taxon>Chordata</taxon>
        <taxon>Craniata</taxon>
        <taxon>Vertebrata</taxon>
        <taxon>Euteleostomi</taxon>
        <taxon>Mammalia</taxon>
        <taxon>Eutheria</taxon>
        <taxon>Euarchontoglires</taxon>
        <taxon>Primates</taxon>
        <taxon>Haplorrhini</taxon>
        <taxon>Catarrhini</taxon>
        <taxon>Hominidae</taxon>
        <taxon>Pan</taxon>
    </lineage>
</organism>
<evidence type="ECO:0000256" key="4">
    <source>
        <dbReference type="ARBA" id="ARBA00022490"/>
    </source>
</evidence>
<evidence type="ECO:0000256" key="5">
    <source>
        <dbReference type="ARBA" id="ARBA00022553"/>
    </source>
</evidence>
<dbReference type="SUPFAM" id="SSF50729">
    <property type="entry name" value="PH domain-like"/>
    <property type="match status" value="1"/>
</dbReference>
<comment type="function">
    <text evidence="9">May act as a GTPase-activating protein of RAB6A. May play a role in microtubule nucleation by centrosome. May participate in a RAB6A-mediated pathway involved in the metaphase-anaphase transition.</text>
</comment>
<feature type="region of interest" description="Disordered" evidence="15">
    <location>
        <begin position="1"/>
        <end position="79"/>
    </location>
</feature>
<dbReference type="FunFam" id="1.10.10.750:FF:000004">
    <property type="entry name" value="Putative rab gtpase-activating protein 1"/>
    <property type="match status" value="1"/>
</dbReference>
<evidence type="ECO:0000259" key="16">
    <source>
        <dbReference type="PROSITE" id="PS01179"/>
    </source>
</evidence>
<feature type="region of interest" description="Disordered" evidence="15">
    <location>
        <begin position="499"/>
        <end position="544"/>
    </location>
</feature>
<dbReference type="AlphaFoldDB" id="H2QXV0"/>
<sequence length="1085" mass="123868">MDDKASVGKISVSSDSVSTLNSEDFVLVSRQGDETPSTNNGSDDEKTGLKIVGNGSEQQLQKELADVLMDPPMDDQPGEKELVKRSQLDGEGDGPLSNQLSASSTINPVPLVGLQKPEMSLPVKPGQGDSEASSPFTPVADEDSVVFSKLTYLGCASVNAPRSEVEALRMMSILRSQCQISLDVTLSVPNVSEGIVRLLDPQTNTEIANYPIYKILFCVRGHDGTPESDCFAFTESHYNAELFRIHVFRCEIQEAVSRILYSFATAFRRSAKQTPLSATAAPQTPDSDIFTFSVSLEIKEDDGKGYFSAVPKDKDRQCFKLRQGIDKKIVIYVQQTTNKELAIERCFGLLLSPGKDVRNSDMHLLDLTTCKDKIISFFLTSYLQESMGKSSDGKSYVITGSWNPKSPHFQVVNEETPKDKVLFMTTAVDLVITEVQEPVRFLLETKVRVCSPNERLFWPFSKRSTTENFFLKLKQIKQRERKNNTDTLYEVVCLESESERERRKTTASPSVRLPQSGSQSSVIPSPPEDDEEEDNDEPLLSGSGDVSKECAEKILETWGELLSKWHLNLNVRPKQLSSLVRNGVPEALRGEVWQLLAGCHNNDHLVEKYRILITKESPQDSAITRDINRTFPAHDYFKDTGGDGQDSLYKICKAYSVYDEEIGYCQGQSFLAAVLLLHMPEEQAFSVLVKIMFDYGLRELFKQNFEDLHCKFYQLERLMQEYIPDLYNHFLDISLEAHMYASQWFLTLFTAKFPLYMVFHIIDLLLCEQHIFSICVCIFFKTSKDDLLLTDFEGALKFFRVQLPKRYRSEENAKKLMELACNMKISQKKLKKYEKEYHTMREQQAQQEDPIERFERENRRLQEANMRLEQENDDLAHELVTSKIALRKDLDNAEEKADALNKELLMTKQKLIDAEEEKRRLEEESAQLKEMCRRELDKAESEIKKNSSIIGDYKQICSQLSERLEKQQTANKVEIEKIRQKVDDCERCREFFNKEGRVKGISSTKEVLDEDTDEEKETLKNQLREMELELAQTKLQLVEAECKIQDLEHHLGLALNEVQAAKKTWFNRTLSSIKTATGVQGKETC</sequence>
<dbReference type="GO" id="GO:0005096">
    <property type="term" value="F:GTPase activator activity"/>
    <property type="evidence" value="ECO:0007669"/>
    <property type="project" value="UniProtKB-KW"/>
</dbReference>
<dbReference type="PROSITE" id="PS01179">
    <property type="entry name" value="PID"/>
    <property type="match status" value="1"/>
</dbReference>
<gene>
    <name evidence="18 20" type="primary">RABGAP1</name>
</gene>
<evidence type="ECO:0000256" key="13">
    <source>
        <dbReference type="ARBA" id="ARBA00082331"/>
    </source>
</evidence>
<dbReference type="eggNOG" id="KOG1102">
    <property type="taxonomic scope" value="Eukaryota"/>
</dbReference>
<evidence type="ECO:0000256" key="15">
    <source>
        <dbReference type="SAM" id="MobiDB-lite"/>
    </source>
</evidence>
<keyword evidence="4" id="KW-0963">Cytoplasm</keyword>
<evidence type="ECO:0000256" key="6">
    <source>
        <dbReference type="ARBA" id="ARBA00023054"/>
    </source>
</evidence>
<dbReference type="InterPro" id="IPR011993">
    <property type="entry name" value="PH-like_dom_sf"/>
</dbReference>
<dbReference type="Bgee" id="ENSPTRG00000021342">
    <property type="expression patterns" value="Expressed in colon and 21 other cell types or tissues"/>
</dbReference>
<feature type="domain" description="PID" evidence="16">
    <location>
        <begin position="152"/>
        <end position="267"/>
    </location>
</feature>
<evidence type="ECO:0000256" key="12">
    <source>
        <dbReference type="ARBA" id="ARBA00078554"/>
    </source>
</evidence>
<reference evidence="18" key="2">
    <citation type="submission" date="2025-08" db="UniProtKB">
        <authorList>
            <consortium name="Ensembl"/>
        </authorList>
    </citation>
    <scope>IDENTIFICATION</scope>
</reference>
<accession>H2QXV0</accession>
<keyword evidence="3" id="KW-0343">GTPase activation</keyword>
<dbReference type="GO" id="GO:0005813">
    <property type="term" value="C:centrosome"/>
    <property type="evidence" value="ECO:0007669"/>
    <property type="project" value="UniProtKB-SubCell"/>
</dbReference>
<dbReference type="PANTHER" id="PTHR47219">
    <property type="entry name" value="RAB GTPASE-ACTIVATING PROTEIN 1-LIKE"/>
    <property type="match status" value="1"/>
</dbReference>
<evidence type="ECO:0000256" key="8">
    <source>
        <dbReference type="ARBA" id="ARBA00023306"/>
    </source>
</evidence>
<dbReference type="InterPro" id="IPR035969">
    <property type="entry name" value="Rab-GAP_TBC_sf"/>
</dbReference>
<proteinExistence type="predicted"/>
<feature type="compositionally biased region" description="Polar residues" evidence="15">
    <location>
        <begin position="506"/>
        <end position="523"/>
    </location>
</feature>
<keyword evidence="8" id="KW-0131">Cell cycle</keyword>
<keyword evidence="7" id="KW-0206">Cytoskeleton</keyword>
<feature type="coiled-coil region" evidence="14">
    <location>
        <begin position="816"/>
        <end position="938"/>
    </location>
</feature>
<dbReference type="InParanoid" id="H2QXV0"/>
<dbReference type="VGNC" id="VGNC:13950">
    <property type="gene designation" value="RABGAP1"/>
</dbReference>